<dbReference type="AlphaFoldDB" id="A0A151B3Y6"/>
<dbReference type="STRING" id="1121338.CLTEP_14530"/>
<dbReference type="PROSITE" id="PS50977">
    <property type="entry name" value="HTH_TETR_2"/>
    <property type="match status" value="1"/>
</dbReference>
<accession>A0A151B3Y6</accession>
<dbReference type="PANTHER" id="PTHR43479:SF11">
    <property type="entry name" value="ACREF_ENVCD OPERON REPRESSOR-RELATED"/>
    <property type="match status" value="1"/>
</dbReference>
<evidence type="ECO:0000256" key="1">
    <source>
        <dbReference type="ARBA" id="ARBA00023125"/>
    </source>
</evidence>
<dbReference type="OrthoDB" id="9812484at2"/>
<dbReference type="SUPFAM" id="SSF46689">
    <property type="entry name" value="Homeodomain-like"/>
    <property type="match status" value="1"/>
</dbReference>
<dbReference type="PRINTS" id="PR00455">
    <property type="entry name" value="HTHTETR"/>
</dbReference>
<sequence length="206" mass="24213">MKKINGYKEMSKSEKKKLQKEKKLFEAAYELFTLKGINNTAISEIVKRAGVAKGTFYLYFKDKYDIVDLIIIRKSNVILNEAMEIVIKSNVSDFEENVILFVNHIIEILQKDKKLLKLIYKNLSWGLFYNAFKNMKNYENARRIITFFIDELYTKGIPNDEAEKILFMIVELTSSVLYSSIILEEPDTIENMKPLLFKTIRKILRN</sequence>
<evidence type="ECO:0000313" key="5">
    <source>
        <dbReference type="Proteomes" id="UP000075531"/>
    </source>
</evidence>
<dbReference type="Pfam" id="PF00440">
    <property type="entry name" value="TetR_N"/>
    <property type="match status" value="1"/>
</dbReference>
<dbReference type="InterPro" id="IPR001647">
    <property type="entry name" value="HTH_TetR"/>
</dbReference>
<proteinExistence type="predicted"/>
<dbReference type="Proteomes" id="UP000075531">
    <property type="component" value="Unassembled WGS sequence"/>
</dbReference>
<keyword evidence="5" id="KW-1185">Reference proteome</keyword>
<dbReference type="RefSeq" id="WP_066824689.1">
    <property type="nucleotide sequence ID" value="NZ_LTBA01000013.1"/>
</dbReference>
<comment type="caution">
    <text evidence="4">The sequence shown here is derived from an EMBL/GenBank/DDBJ whole genome shotgun (WGS) entry which is preliminary data.</text>
</comment>
<dbReference type="PATRIC" id="fig|1121338.3.peg.1494"/>
<name>A0A151B3Y6_9CLOT</name>
<dbReference type="PANTHER" id="PTHR43479">
    <property type="entry name" value="ACREF/ENVCD OPERON REPRESSOR-RELATED"/>
    <property type="match status" value="1"/>
</dbReference>
<dbReference type="InterPro" id="IPR009057">
    <property type="entry name" value="Homeodomain-like_sf"/>
</dbReference>
<organism evidence="4 5">
    <name type="scientific">Clostridium tepidiprofundi DSM 19306</name>
    <dbReference type="NCBI Taxonomy" id="1121338"/>
    <lineage>
        <taxon>Bacteria</taxon>
        <taxon>Bacillati</taxon>
        <taxon>Bacillota</taxon>
        <taxon>Clostridia</taxon>
        <taxon>Eubacteriales</taxon>
        <taxon>Clostridiaceae</taxon>
        <taxon>Clostridium</taxon>
    </lineage>
</organism>
<reference evidence="4 5" key="1">
    <citation type="submission" date="2016-02" db="EMBL/GenBank/DDBJ databases">
        <title>Genome sequence of Clostridium tepidiprofundi DSM 19306.</title>
        <authorList>
            <person name="Poehlein A."/>
            <person name="Daniel R."/>
        </authorList>
    </citation>
    <scope>NUCLEOTIDE SEQUENCE [LARGE SCALE GENOMIC DNA]</scope>
    <source>
        <strain evidence="4 5">DSM 19306</strain>
    </source>
</reference>
<dbReference type="EMBL" id="LTBA01000013">
    <property type="protein sequence ID" value="KYH34625.1"/>
    <property type="molecule type" value="Genomic_DNA"/>
</dbReference>
<evidence type="ECO:0000256" key="2">
    <source>
        <dbReference type="PROSITE-ProRule" id="PRU00335"/>
    </source>
</evidence>
<dbReference type="Gene3D" id="1.10.357.10">
    <property type="entry name" value="Tetracycline Repressor, domain 2"/>
    <property type="match status" value="1"/>
</dbReference>
<evidence type="ECO:0000259" key="3">
    <source>
        <dbReference type="PROSITE" id="PS50977"/>
    </source>
</evidence>
<dbReference type="InterPro" id="IPR050624">
    <property type="entry name" value="HTH-type_Tx_Regulator"/>
</dbReference>
<evidence type="ECO:0000313" key="4">
    <source>
        <dbReference type="EMBL" id="KYH34625.1"/>
    </source>
</evidence>
<feature type="DNA-binding region" description="H-T-H motif" evidence="2">
    <location>
        <begin position="41"/>
        <end position="60"/>
    </location>
</feature>
<gene>
    <name evidence="4" type="primary">yvdT</name>
    <name evidence="4" type="ORF">CLTEP_14530</name>
</gene>
<dbReference type="GO" id="GO:0003677">
    <property type="term" value="F:DNA binding"/>
    <property type="evidence" value="ECO:0007669"/>
    <property type="project" value="UniProtKB-UniRule"/>
</dbReference>
<protein>
    <submittedName>
        <fullName evidence="4">Putative HTH-type transcriptional regulator YvdT</fullName>
    </submittedName>
</protein>
<keyword evidence="1 2" id="KW-0238">DNA-binding</keyword>
<feature type="domain" description="HTH tetR-type" evidence="3">
    <location>
        <begin position="18"/>
        <end position="78"/>
    </location>
</feature>